<dbReference type="AlphaFoldDB" id="A0A1I0C5Y4"/>
<organism evidence="3 4">
    <name type="scientific">Natrinema hispanicum</name>
    <dbReference type="NCBI Taxonomy" id="392421"/>
    <lineage>
        <taxon>Archaea</taxon>
        <taxon>Methanobacteriati</taxon>
        <taxon>Methanobacteriota</taxon>
        <taxon>Stenosarchaea group</taxon>
        <taxon>Halobacteria</taxon>
        <taxon>Halobacteriales</taxon>
        <taxon>Natrialbaceae</taxon>
        <taxon>Natrinema</taxon>
    </lineage>
</organism>
<feature type="domain" description="Nitroreductase" evidence="1">
    <location>
        <begin position="216"/>
        <end position="332"/>
    </location>
</feature>
<evidence type="ECO:0000313" key="3">
    <source>
        <dbReference type="EMBL" id="SET14505.1"/>
    </source>
</evidence>
<evidence type="ECO:0000259" key="1">
    <source>
        <dbReference type="Pfam" id="PF00881"/>
    </source>
</evidence>
<evidence type="ECO:0000313" key="5">
    <source>
        <dbReference type="Proteomes" id="UP000324021"/>
    </source>
</evidence>
<keyword evidence="4" id="KW-1185">Reference proteome</keyword>
<dbReference type="SUPFAM" id="SSF55469">
    <property type="entry name" value="FMN-dependent nitroreductase-like"/>
    <property type="match status" value="2"/>
</dbReference>
<dbReference type="GO" id="GO:0016491">
    <property type="term" value="F:oxidoreductase activity"/>
    <property type="evidence" value="ECO:0007669"/>
    <property type="project" value="InterPro"/>
</dbReference>
<accession>A0A1I0C5Y4</accession>
<protein>
    <submittedName>
        <fullName evidence="3">Nitroreductase family protein</fullName>
    </submittedName>
</protein>
<dbReference type="Proteomes" id="UP000199320">
    <property type="component" value="Unassembled WGS sequence"/>
</dbReference>
<dbReference type="NCBIfam" id="NF047509">
    <property type="entry name" value="Rv3131_FMN_oxido"/>
    <property type="match status" value="1"/>
</dbReference>
<name>A0A1I0C5Y4_9EURY</name>
<dbReference type="InterPro" id="IPR000415">
    <property type="entry name" value="Nitroreductase-like"/>
</dbReference>
<dbReference type="InterPro" id="IPR029479">
    <property type="entry name" value="Nitroreductase"/>
</dbReference>
<dbReference type="PANTHER" id="PTHR23026:SF123">
    <property type="entry name" value="NAD(P)H NITROREDUCTASE RV3131-RELATED"/>
    <property type="match status" value="1"/>
</dbReference>
<dbReference type="EMBL" id="FMZP01000017">
    <property type="protein sequence ID" value="SDD27464.1"/>
    <property type="molecule type" value="Genomic_DNA"/>
</dbReference>
<reference evidence="3" key="1">
    <citation type="submission" date="2016-10" db="EMBL/GenBank/DDBJ databases">
        <authorList>
            <person name="de Groot N.N."/>
        </authorList>
    </citation>
    <scope>NUCLEOTIDE SEQUENCE [LARGE SCALE GENOMIC DNA]</scope>
    <source>
        <strain evidence="3">CDM_6</strain>
    </source>
</reference>
<gene>
    <name evidence="3" type="ORF">SAMN04488694_10432</name>
    <name evidence="2" type="ORF">SAMN05192552_101729</name>
</gene>
<dbReference type="PANTHER" id="PTHR23026">
    <property type="entry name" value="NADPH NITROREDUCTASE"/>
    <property type="match status" value="1"/>
</dbReference>
<sequence>MLPPHVSVVERTMDNTTRPEPDKADFPSNAPIVEQAAFLLEYAVLAPSSHNSQPWLFAVADDEIRVYADESRQLTVADPDGRELYLSVGCALENLVIAAKQFGLGVTVTYASETENRRADDATTRHVATVRLEPDTPAKTDQDAALFDAITERRTNHHPFQATSVPEPILERFEDDATTAGIGLELVTDTIRKEEIAALQTQADERQFADPEYRAELGYWIGSGALGASWLAARIGQLAVRHLDLGDREGRKNSTLVTSAPVIAALTATSDDLETQLDVGRVFERLALTATSEGLAVHPMSQILEVDALRADLAALLELEESTPMHLFRLGYADPDTTRTPRRPLEDVTT</sequence>
<reference evidence="4 5" key="2">
    <citation type="submission" date="2016-10" db="EMBL/GenBank/DDBJ databases">
        <authorList>
            <person name="Varghese N."/>
            <person name="Submissions S."/>
        </authorList>
    </citation>
    <scope>NUCLEOTIDE SEQUENCE [LARGE SCALE GENOMIC DNA]</scope>
    <source>
        <strain evidence="2 5">CDM_1</strain>
        <strain evidence="4">CDM_6</strain>
    </source>
</reference>
<dbReference type="InterPro" id="IPR050627">
    <property type="entry name" value="Nitroreductase/BluB"/>
</dbReference>
<dbReference type="Proteomes" id="UP000324021">
    <property type="component" value="Unassembled WGS sequence"/>
</dbReference>
<proteinExistence type="predicted"/>
<evidence type="ECO:0000313" key="4">
    <source>
        <dbReference type="Proteomes" id="UP000199320"/>
    </source>
</evidence>
<dbReference type="EMBL" id="FOIC01000004">
    <property type="protein sequence ID" value="SET14505.1"/>
    <property type="molecule type" value="Genomic_DNA"/>
</dbReference>
<dbReference type="Gene3D" id="3.40.109.10">
    <property type="entry name" value="NADH Oxidase"/>
    <property type="match status" value="2"/>
</dbReference>
<dbReference type="Pfam" id="PF00881">
    <property type="entry name" value="Nitroreductase"/>
    <property type="match status" value="1"/>
</dbReference>
<evidence type="ECO:0000313" key="2">
    <source>
        <dbReference type="EMBL" id="SDD27464.1"/>
    </source>
</evidence>